<dbReference type="EMBL" id="WNYA01000008">
    <property type="protein sequence ID" value="KAG8558041.1"/>
    <property type="molecule type" value="Genomic_DNA"/>
</dbReference>
<name>A0AAV7A9K3_ENGPU</name>
<evidence type="ECO:0000313" key="10">
    <source>
        <dbReference type="EMBL" id="KAG8558041.1"/>
    </source>
</evidence>
<keyword evidence="11" id="KW-1185">Reference proteome</keyword>
<evidence type="ECO:0000256" key="7">
    <source>
        <dbReference type="ARBA" id="ARBA00023212"/>
    </source>
</evidence>
<dbReference type="PANTHER" id="PTHR46613:SF1">
    <property type="entry name" value="RADIAL SPOKE HEAD 10 HOMOLOG B-RELATED"/>
    <property type="match status" value="1"/>
</dbReference>
<dbReference type="SMART" id="SM00698">
    <property type="entry name" value="MORN"/>
    <property type="match status" value="10"/>
</dbReference>
<evidence type="ECO:0000313" key="11">
    <source>
        <dbReference type="Proteomes" id="UP000824782"/>
    </source>
</evidence>
<protein>
    <recommendedName>
        <fullName evidence="12">Radial spoke head 10 homolog B</fullName>
    </recommendedName>
</protein>
<evidence type="ECO:0000256" key="5">
    <source>
        <dbReference type="ARBA" id="ARBA00022846"/>
    </source>
</evidence>
<evidence type="ECO:0008006" key="12">
    <source>
        <dbReference type="Google" id="ProtNLM"/>
    </source>
</evidence>
<keyword evidence="6" id="KW-0969">Cilium</keyword>
<keyword evidence="8" id="KW-0966">Cell projection</keyword>
<organism evidence="10 11">
    <name type="scientific">Engystomops pustulosus</name>
    <name type="common">Tungara frog</name>
    <name type="synonym">Physalaemus pustulosus</name>
    <dbReference type="NCBI Taxonomy" id="76066"/>
    <lineage>
        <taxon>Eukaryota</taxon>
        <taxon>Metazoa</taxon>
        <taxon>Chordata</taxon>
        <taxon>Craniata</taxon>
        <taxon>Vertebrata</taxon>
        <taxon>Euteleostomi</taxon>
        <taxon>Amphibia</taxon>
        <taxon>Batrachia</taxon>
        <taxon>Anura</taxon>
        <taxon>Neobatrachia</taxon>
        <taxon>Hyloidea</taxon>
        <taxon>Leptodactylidae</taxon>
        <taxon>Leiuperinae</taxon>
        <taxon>Engystomops</taxon>
    </lineage>
</organism>
<dbReference type="Gene3D" id="2.20.110.10">
    <property type="entry name" value="Histone H3 K4-specific methyltransferase SET7/9 N-terminal domain"/>
    <property type="match status" value="4"/>
</dbReference>
<dbReference type="Pfam" id="PF02493">
    <property type="entry name" value="MORN"/>
    <property type="match status" value="9"/>
</dbReference>
<dbReference type="AlphaFoldDB" id="A0AAV7A9K3"/>
<feature type="compositionally biased region" description="Polar residues" evidence="9">
    <location>
        <begin position="655"/>
        <end position="685"/>
    </location>
</feature>
<accession>A0AAV7A9K3</accession>
<keyword evidence="4" id="KW-0677">Repeat</keyword>
<evidence type="ECO:0000256" key="4">
    <source>
        <dbReference type="ARBA" id="ARBA00022737"/>
    </source>
</evidence>
<dbReference type="GO" id="GO:0005930">
    <property type="term" value="C:axoneme"/>
    <property type="evidence" value="ECO:0007669"/>
    <property type="project" value="UniProtKB-SubCell"/>
</dbReference>
<evidence type="ECO:0000256" key="8">
    <source>
        <dbReference type="ARBA" id="ARBA00023273"/>
    </source>
</evidence>
<feature type="region of interest" description="Disordered" evidence="9">
    <location>
        <begin position="1"/>
        <end position="65"/>
    </location>
</feature>
<evidence type="ECO:0000256" key="2">
    <source>
        <dbReference type="ARBA" id="ARBA00004430"/>
    </source>
</evidence>
<evidence type="ECO:0000256" key="9">
    <source>
        <dbReference type="SAM" id="MobiDB-lite"/>
    </source>
</evidence>
<sequence length="841" mass="96196">MQLEVLLGPQNMGKIKKKDGKKSDKLTVEAAEDAGSKLSPVSVTPSEEHAPPSIKDGDDEPVTQEEPPVLVPASELYEEPILAQLIVEKYEGELVNGLYEGEGVAYYKDGNIYRGLFSEGLMHGKGMYTWADGLIYEGEFFMNFPMGDGVYTWPDGSRYEGQVYKAIRHGTGVHLSIDQQVSYVGEWCMGKRHGKGTIYYNAEGTSWYEGEWIHNRKEGWGVQRFPSGNIYEGQWKADRFHGEGRMRWLSSNEEYLGQWENGIQNGLGTHTWFLKRVSGSQYSLRNEYIGIFVNGSRHGQGQYYYANGAMYDGQWKNNKKHGTGKFIFKNGRIYIGEFVEDQIAEYPNFKYDRVNTPDLSGIRTQSPICGERSTPNSGIPSLLGSYIELDIASLLNTFPEDERYEEQKQVEYGILRNLTTLRKAYKLYSSLGNENCFDNAFLMTKLQFWRFLKDCKFHHHDLTLCDMDRLLADNSDPEEIHSPYATMLIRTFLTNVIYLAHHIARADSPDKKLSLVDCFSRMMTQNISPHAGTIKGHLFSDAQKTEHTMSYIDKCWDIYKTYCRRNTSAPYEPTMTMRHFIWMMRDLKVLNNVLSVTKIVDIMAEDNPRVRDGNEINVELELTFLEFLEALIGCAVVYVTDELLQESGRELQEEQGPNTATDGSASADSTNTRPGLSSPRKSGSWTEEKELIITMKMNERSSPRLRFHPQRKPQKRIVTDRWYRQVDVFFQKVFFPAYDKVEQLKEEIPRNRVRQAEQARLQQIQEEEEARLKALRAEEEAKRMEQMELEKAAAMLEAAQVSDEQAEDSGQDPAIAKEEAPVPPSTASTKATPATGRKKKK</sequence>
<dbReference type="InterPro" id="IPR003409">
    <property type="entry name" value="MORN"/>
</dbReference>
<reference evidence="10" key="1">
    <citation type="thesis" date="2020" institute="ProQuest LLC" country="789 East Eisenhower Parkway, Ann Arbor, MI, USA">
        <title>Comparative Genomics and Chromosome Evolution.</title>
        <authorList>
            <person name="Mudd A.B."/>
        </authorList>
    </citation>
    <scope>NUCLEOTIDE SEQUENCE</scope>
    <source>
        <strain evidence="10">237g6f4</strain>
        <tissue evidence="10">Blood</tissue>
    </source>
</reference>
<dbReference type="PANTHER" id="PTHR46613">
    <property type="entry name" value="RADIAL SPOKE HEAD 10 HOMOLOG B-RELATED"/>
    <property type="match status" value="1"/>
</dbReference>
<gene>
    <name evidence="10" type="ORF">GDO81_016833</name>
</gene>
<evidence type="ECO:0000256" key="3">
    <source>
        <dbReference type="ARBA" id="ARBA00022490"/>
    </source>
</evidence>
<feature type="region of interest" description="Disordered" evidence="9">
    <location>
        <begin position="799"/>
        <end position="841"/>
    </location>
</feature>
<feature type="region of interest" description="Disordered" evidence="9">
    <location>
        <begin position="649"/>
        <end position="687"/>
    </location>
</feature>
<evidence type="ECO:0000256" key="1">
    <source>
        <dbReference type="ARBA" id="ARBA00004230"/>
    </source>
</evidence>
<comment type="caution">
    <text evidence="10">The sequence shown here is derived from an EMBL/GenBank/DDBJ whole genome shotgun (WGS) entry which is preliminary data.</text>
</comment>
<comment type="subcellular location">
    <subcellularLocation>
        <location evidence="1">Cell projection</location>
        <location evidence="1">Cilium</location>
        <location evidence="1">Flagellum</location>
    </subcellularLocation>
    <subcellularLocation>
        <location evidence="2">Cytoplasm</location>
        <location evidence="2">Cytoskeleton</location>
        <location evidence="2">Cilium axoneme</location>
    </subcellularLocation>
</comment>
<keyword evidence="3" id="KW-0963">Cytoplasm</keyword>
<evidence type="ECO:0000256" key="6">
    <source>
        <dbReference type="ARBA" id="ARBA00023069"/>
    </source>
</evidence>
<feature type="compositionally biased region" description="Low complexity" evidence="9">
    <location>
        <begin position="825"/>
        <end position="835"/>
    </location>
</feature>
<keyword evidence="5" id="KW-0282">Flagellum</keyword>
<dbReference type="Proteomes" id="UP000824782">
    <property type="component" value="Unassembled WGS sequence"/>
</dbReference>
<keyword evidence="7" id="KW-0206">Cytoskeleton</keyword>
<proteinExistence type="predicted"/>
<dbReference type="GO" id="GO:0031514">
    <property type="term" value="C:motile cilium"/>
    <property type="evidence" value="ECO:0007669"/>
    <property type="project" value="UniProtKB-SubCell"/>
</dbReference>
<dbReference type="SUPFAM" id="SSF82185">
    <property type="entry name" value="Histone H3 K4-specific methyltransferase SET7/9 N-terminal domain"/>
    <property type="match status" value="3"/>
</dbReference>